<protein>
    <submittedName>
        <fullName evidence="1">Uncharacterized protein</fullName>
    </submittedName>
</protein>
<accession>A0ACC3AA32</accession>
<organism evidence="1 2">
    <name type="scientific">Neophaeococcomyces mojaviensis</name>
    <dbReference type="NCBI Taxonomy" id="3383035"/>
    <lineage>
        <taxon>Eukaryota</taxon>
        <taxon>Fungi</taxon>
        <taxon>Dikarya</taxon>
        <taxon>Ascomycota</taxon>
        <taxon>Pezizomycotina</taxon>
        <taxon>Eurotiomycetes</taxon>
        <taxon>Chaetothyriomycetidae</taxon>
        <taxon>Chaetothyriales</taxon>
        <taxon>Chaetothyriales incertae sedis</taxon>
        <taxon>Neophaeococcomyces</taxon>
    </lineage>
</organism>
<gene>
    <name evidence="1" type="ORF">H2198_003853</name>
</gene>
<dbReference type="EMBL" id="JAPDRQ010000054">
    <property type="protein sequence ID" value="KAJ9658148.1"/>
    <property type="molecule type" value="Genomic_DNA"/>
</dbReference>
<reference evidence="1" key="1">
    <citation type="submission" date="2022-10" db="EMBL/GenBank/DDBJ databases">
        <title>Culturing micro-colonial fungi from biological soil crusts in the Mojave desert and describing Neophaeococcomyces mojavensis, and introducing the new genera and species Taxawa tesnikishii.</title>
        <authorList>
            <person name="Kurbessoian T."/>
            <person name="Stajich J.E."/>
        </authorList>
    </citation>
    <scope>NUCLEOTIDE SEQUENCE</scope>
    <source>
        <strain evidence="1">JES_112</strain>
    </source>
</reference>
<evidence type="ECO:0000313" key="1">
    <source>
        <dbReference type="EMBL" id="KAJ9658148.1"/>
    </source>
</evidence>
<comment type="caution">
    <text evidence="1">The sequence shown here is derived from an EMBL/GenBank/DDBJ whole genome shotgun (WGS) entry which is preliminary data.</text>
</comment>
<dbReference type="Proteomes" id="UP001172386">
    <property type="component" value="Unassembled WGS sequence"/>
</dbReference>
<evidence type="ECO:0000313" key="2">
    <source>
        <dbReference type="Proteomes" id="UP001172386"/>
    </source>
</evidence>
<sequence>MVSNDEQKENINLEHLLSIWPITACLATYTSAGDLISLARTSSNTRALTHGFPVSNASTSLESRQEILKIGRHQTTYWANLKASSRFTCSNPTHPHTKDHPTHPCRFCSQPICRACIVRTFFANPHENTFKHRARYLCITCWETGNLRKDFRYPVDHVSREQIWRGRSYTQRGSFCSCSASLDNWLCIPCKKSQNASAPANQTLTAAPSADEKKINPNDDFTPQHMKCYGLDCENDITESDRDRRRICLWCSKPLPRQFAGEDRLRWETKQVEIRAAAAASRSADIAEWARNRFRTLTMSRREMRGDDACLALTNGKDSSEHERPLFVRHLDAVNYRSLMSEFEAPSPESVYQSKHGRWTYSRAFMIMMNLSFKLNISMTSINGVNITLLNNSTHDGSGLDGARTNKELFRQLHSPPDNNKVAKHFSTAMGGKTFRLLVRYKTVLSNARLLNLHDDLRDAVFELENDVDCLEHVIECLFEQVDVWEGLDDEGRRDWVPRDLKMLMMDVGCPRTKQVNGQESRMAKEDDDKMNGLLTYEDVERLGARVSEHRSNNHQPKGENEEQKGRKDQRGSSETDSDLETVEDVMRDSESEAEMGEHDGTGNEGVPSHS</sequence>
<keyword evidence="2" id="KW-1185">Reference proteome</keyword>
<proteinExistence type="predicted"/>
<name>A0ACC3AA32_9EURO</name>